<dbReference type="FunFam" id="3.30.70.270:FF:000001">
    <property type="entry name" value="Diguanylate cyclase domain protein"/>
    <property type="match status" value="1"/>
</dbReference>
<dbReference type="GO" id="GO:0003824">
    <property type="term" value="F:catalytic activity"/>
    <property type="evidence" value="ECO:0007669"/>
    <property type="project" value="UniProtKB-ARBA"/>
</dbReference>
<dbReference type="PROSITE" id="PS50887">
    <property type="entry name" value="GGDEF"/>
    <property type="match status" value="1"/>
</dbReference>
<feature type="domain" description="GGDEF" evidence="2">
    <location>
        <begin position="341"/>
        <end position="473"/>
    </location>
</feature>
<dbReference type="PANTHER" id="PTHR46663:SF2">
    <property type="entry name" value="GGDEF DOMAIN-CONTAINING PROTEIN"/>
    <property type="match status" value="1"/>
</dbReference>
<dbReference type="CDD" id="cd01949">
    <property type="entry name" value="GGDEF"/>
    <property type="match status" value="1"/>
</dbReference>
<dbReference type="NCBIfam" id="TIGR00254">
    <property type="entry name" value="GGDEF"/>
    <property type="match status" value="1"/>
</dbReference>
<keyword evidence="1" id="KW-0472">Membrane</keyword>
<dbReference type="AlphaFoldDB" id="A0A4Q0MLN7"/>
<evidence type="ECO:0000313" key="4">
    <source>
        <dbReference type="Proteomes" id="UP000289708"/>
    </source>
</evidence>
<accession>A0A4Q0MLN7</accession>
<dbReference type="InterPro" id="IPR052163">
    <property type="entry name" value="DGC-Regulatory_Protein"/>
</dbReference>
<evidence type="ECO:0000259" key="2">
    <source>
        <dbReference type="PROSITE" id="PS50887"/>
    </source>
</evidence>
<feature type="transmembrane region" description="Helical" evidence="1">
    <location>
        <begin position="125"/>
        <end position="145"/>
    </location>
</feature>
<name>A0A4Q0MLN7_9HYPH</name>
<dbReference type="RefSeq" id="WP_128776570.1">
    <property type="nucleotide sequence ID" value="NZ_RYFI01000004.1"/>
</dbReference>
<dbReference type="InterPro" id="IPR000160">
    <property type="entry name" value="GGDEF_dom"/>
</dbReference>
<dbReference type="Proteomes" id="UP000289708">
    <property type="component" value="Unassembled WGS sequence"/>
</dbReference>
<keyword evidence="4" id="KW-1185">Reference proteome</keyword>
<feature type="transmembrane region" description="Helical" evidence="1">
    <location>
        <begin position="12"/>
        <end position="33"/>
    </location>
</feature>
<protein>
    <submittedName>
        <fullName evidence="3">GGDEF domain-containing protein</fullName>
    </submittedName>
</protein>
<dbReference type="PANTHER" id="PTHR46663">
    <property type="entry name" value="DIGUANYLATE CYCLASE DGCT-RELATED"/>
    <property type="match status" value="1"/>
</dbReference>
<evidence type="ECO:0000313" key="3">
    <source>
        <dbReference type="EMBL" id="RXF74345.1"/>
    </source>
</evidence>
<feature type="transmembrane region" description="Helical" evidence="1">
    <location>
        <begin position="157"/>
        <end position="178"/>
    </location>
</feature>
<reference evidence="3 4" key="1">
    <citation type="submission" date="2018-12" db="EMBL/GenBank/DDBJ databases">
        <title>bacterium Hansschlegelia zhihuaiae S113.</title>
        <authorList>
            <person name="He J."/>
        </authorList>
    </citation>
    <scope>NUCLEOTIDE SEQUENCE [LARGE SCALE GENOMIC DNA]</scope>
    <source>
        <strain evidence="3 4">S 113</strain>
    </source>
</reference>
<dbReference type="InterPro" id="IPR029787">
    <property type="entry name" value="Nucleotide_cyclase"/>
</dbReference>
<proteinExistence type="predicted"/>
<feature type="transmembrane region" description="Helical" evidence="1">
    <location>
        <begin position="247"/>
        <end position="265"/>
    </location>
</feature>
<gene>
    <name evidence="3" type="ORF">EK403_05850</name>
</gene>
<dbReference type="Pfam" id="PF00990">
    <property type="entry name" value="GGDEF"/>
    <property type="match status" value="1"/>
</dbReference>
<comment type="caution">
    <text evidence="3">The sequence shown here is derived from an EMBL/GenBank/DDBJ whole genome shotgun (WGS) entry which is preliminary data.</text>
</comment>
<dbReference type="SMART" id="SM00267">
    <property type="entry name" value="GGDEF"/>
    <property type="match status" value="1"/>
</dbReference>
<feature type="transmembrane region" description="Helical" evidence="1">
    <location>
        <begin position="45"/>
        <end position="63"/>
    </location>
</feature>
<feature type="transmembrane region" description="Helical" evidence="1">
    <location>
        <begin position="277"/>
        <end position="297"/>
    </location>
</feature>
<sequence>MHAFVMRVIFPRILAFANLISSGTSLVVCYAVGFLASQWIGDGAAGQPLITLAAPAALALLVRSGGLLRATDAACIAIVHVALATTLGEPAPRIAPSLAASLTLIACGALIFARLRAVGFITSQLRLAAAVTIVSVVGAVMAAPIDLLISDLSAKAMAVRAVSVALGSILVLMLVMTYERDRAGLTSDNAIDDPKPSWKEHLAAVALVAALVVGSIGDGRQEAALGASVALLWFAIRFGLFPTALAVFSFAIALLTMVGAGQWPVLGTVSDPLSAELMRYLALALLAAPSLIAAAAVHDQKRLRRMFAYRATHDGLTTLTNRSRFLEVLEEASAGARSRGKRFTLLLIDLDFFKSVNDGYGHARGDGLLVEVSNRLRQSTRATDLVSRIGGDEFSVVAPVRTVEDAMALAKRLVETVNQPCEIGGVTFIPSVTIGGVLAPDSATDPQRLMLLADEALYQAKAAGRNCWRFSASTDEPPLLPVWRSGELEPAPETVFLD</sequence>
<keyword evidence="1" id="KW-0812">Transmembrane</keyword>
<dbReference type="InterPro" id="IPR043128">
    <property type="entry name" value="Rev_trsase/Diguanyl_cyclase"/>
</dbReference>
<dbReference type="EMBL" id="RYFI01000004">
    <property type="protein sequence ID" value="RXF74345.1"/>
    <property type="molecule type" value="Genomic_DNA"/>
</dbReference>
<keyword evidence="1" id="KW-1133">Transmembrane helix</keyword>
<dbReference type="SUPFAM" id="SSF55073">
    <property type="entry name" value="Nucleotide cyclase"/>
    <property type="match status" value="1"/>
</dbReference>
<dbReference type="Gene3D" id="3.30.70.270">
    <property type="match status" value="1"/>
</dbReference>
<evidence type="ECO:0000256" key="1">
    <source>
        <dbReference type="SAM" id="Phobius"/>
    </source>
</evidence>
<feature type="transmembrane region" description="Helical" evidence="1">
    <location>
        <begin position="94"/>
        <end position="113"/>
    </location>
</feature>
<dbReference type="OrthoDB" id="9812260at2"/>
<organism evidence="3 4">
    <name type="scientific">Hansschlegelia zhihuaiae</name>
    <dbReference type="NCBI Taxonomy" id="405005"/>
    <lineage>
        <taxon>Bacteria</taxon>
        <taxon>Pseudomonadati</taxon>
        <taxon>Pseudomonadota</taxon>
        <taxon>Alphaproteobacteria</taxon>
        <taxon>Hyphomicrobiales</taxon>
        <taxon>Methylopilaceae</taxon>
        <taxon>Hansschlegelia</taxon>
    </lineage>
</organism>
<feature type="transmembrane region" description="Helical" evidence="1">
    <location>
        <begin position="70"/>
        <end position="88"/>
    </location>
</feature>